<proteinExistence type="predicted"/>
<keyword evidence="2" id="KW-1185">Reference proteome</keyword>
<sequence length="110" mass="12742">MIHEHQLRTITQNNNGYIAYCDGCKKYNIAYKNSLLVFTELELDAFKQLLENRIGIYSFSTTHGKELFLKTPLSNLFILFTEVELEELIDMISKVNFLLNAHVRANSNPN</sequence>
<dbReference type="Pfam" id="PF20391">
    <property type="entry name" value="DUF6686"/>
    <property type="match status" value="1"/>
</dbReference>
<evidence type="ECO:0000313" key="1">
    <source>
        <dbReference type="EMBL" id="PWK20054.1"/>
    </source>
</evidence>
<organism evidence="1 2">
    <name type="scientific">Arcicella aurantiaca</name>
    <dbReference type="NCBI Taxonomy" id="591202"/>
    <lineage>
        <taxon>Bacteria</taxon>
        <taxon>Pseudomonadati</taxon>
        <taxon>Bacteroidota</taxon>
        <taxon>Cytophagia</taxon>
        <taxon>Cytophagales</taxon>
        <taxon>Flectobacillaceae</taxon>
        <taxon>Arcicella</taxon>
    </lineage>
</organism>
<reference evidence="1 2" key="1">
    <citation type="submission" date="2018-05" db="EMBL/GenBank/DDBJ databases">
        <title>Genomic Encyclopedia of Archaeal and Bacterial Type Strains, Phase II (KMG-II): from individual species to whole genera.</title>
        <authorList>
            <person name="Goeker M."/>
        </authorList>
    </citation>
    <scope>NUCLEOTIDE SEQUENCE [LARGE SCALE GENOMIC DNA]</scope>
    <source>
        <strain evidence="1 2">DSM 22214</strain>
    </source>
</reference>
<dbReference type="Proteomes" id="UP000245489">
    <property type="component" value="Unassembled WGS sequence"/>
</dbReference>
<dbReference type="RefSeq" id="WP_109744538.1">
    <property type="nucleotide sequence ID" value="NZ_QGGO01000026.1"/>
</dbReference>
<dbReference type="OrthoDB" id="958244at2"/>
<name>A0A316DQ00_9BACT</name>
<dbReference type="InterPro" id="IPR046508">
    <property type="entry name" value="DUF6686"/>
</dbReference>
<protein>
    <submittedName>
        <fullName evidence="1">Uncharacterized protein</fullName>
    </submittedName>
</protein>
<comment type="caution">
    <text evidence="1">The sequence shown here is derived from an EMBL/GenBank/DDBJ whole genome shotgun (WGS) entry which is preliminary data.</text>
</comment>
<gene>
    <name evidence="1" type="ORF">LV89_03864</name>
</gene>
<dbReference type="EMBL" id="QGGO01000026">
    <property type="protein sequence ID" value="PWK20054.1"/>
    <property type="molecule type" value="Genomic_DNA"/>
</dbReference>
<accession>A0A316DQ00</accession>
<evidence type="ECO:0000313" key="2">
    <source>
        <dbReference type="Proteomes" id="UP000245489"/>
    </source>
</evidence>
<dbReference type="AlphaFoldDB" id="A0A316DQ00"/>